<feature type="compositionally biased region" description="Polar residues" evidence="1">
    <location>
        <begin position="239"/>
        <end position="255"/>
    </location>
</feature>
<reference evidence="2" key="1">
    <citation type="submission" date="2021-01" db="UniProtKB">
        <authorList>
            <consortium name="EnsemblMetazoa"/>
        </authorList>
    </citation>
    <scope>IDENTIFICATION</scope>
</reference>
<sequence length="311" mass="32669">MNGTPLYTHFPSVSMQSGLLSSFVEVLDADAAVTATVLIQTAIELLSFLCDRRVIVSCVCATTAAAVSAVVVISEVSALQCNSGLYAGAIDPVRSDSILFGPVVTGGTEERAPSRVRVHFFESGAVKCPSATGGSSAAMDVSVDGQLFNGNASNSYFRETQQTQQHVFTTSTPNGTSVRTVTYTARQSTDSGIDNPFRPEGELSLEADEIVKAIKEGRPIDSIDSGRISRQELGTTTLSINTSAVPENKSPTNVKNGAAKNGSAKGPSNKKDAKPGVVDVQRGVVVPPSEAQQAEQVVIKKKPRCKCCVIQ</sequence>
<dbReference type="Proteomes" id="UP000594260">
    <property type="component" value="Unplaced"/>
</dbReference>
<accession>A0A7M7K1L6</accession>
<evidence type="ECO:0000313" key="2">
    <source>
        <dbReference type="EnsemblMetazoa" id="XP_022660307"/>
    </source>
</evidence>
<organism evidence="2 3">
    <name type="scientific">Varroa destructor</name>
    <name type="common">Honeybee mite</name>
    <dbReference type="NCBI Taxonomy" id="109461"/>
    <lineage>
        <taxon>Eukaryota</taxon>
        <taxon>Metazoa</taxon>
        <taxon>Ecdysozoa</taxon>
        <taxon>Arthropoda</taxon>
        <taxon>Chelicerata</taxon>
        <taxon>Arachnida</taxon>
        <taxon>Acari</taxon>
        <taxon>Parasitiformes</taxon>
        <taxon>Mesostigmata</taxon>
        <taxon>Gamasina</taxon>
        <taxon>Dermanyssoidea</taxon>
        <taxon>Varroidae</taxon>
        <taxon>Varroa</taxon>
    </lineage>
</organism>
<dbReference type="GeneID" id="111250007"/>
<evidence type="ECO:0000313" key="3">
    <source>
        <dbReference type="Proteomes" id="UP000594260"/>
    </source>
</evidence>
<protein>
    <submittedName>
        <fullName evidence="2">Uncharacterized protein</fullName>
    </submittedName>
</protein>
<keyword evidence="3" id="KW-1185">Reference proteome</keyword>
<dbReference type="EnsemblMetazoa" id="XM_022804572">
    <property type="protein sequence ID" value="XP_022660307"/>
    <property type="gene ID" value="LOC111250007"/>
</dbReference>
<proteinExistence type="predicted"/>
<dbReference type="RefSeq" id="XP_022660307.1">
    <property type="nucleotide sequence ID" value="XM_022804572.1"/>
</dbReference>
<dbReference type="AlphaFoldDB" id="A0A7M7K1L6"/>
<feature type="region of interest" description="Disordered" evidence="1">
    <location>
        <begin position="239"/>
        <end position="278"/>
    </location>
</feature>
<name>A0A7M7K1L6_VARDE</name>
<evidence type="ECO:0000256" key="1">
    <source>
        <dbReference type="SAM" id="MobiDB-lite"/>
    </source>
</evidence>